<organism evidence="1 2">
    <name type="scientific">Candidatus Daviesbacteria bacterium RIFCSPHIGHO2_02_FULL_39_12</name>
    <dbReference type="NCBI Taxonomy" id="1797770"/>
    <lineage>
        <taxon>Bacteria</taxon>
        <taxon>Candidatus Daviesiibacteriota</taxon>
    </lineage>
</organism>
<dbReference type="Proteomes" id="UP000177042">
    <property type="component" value="Unassembled WGS sequence"/>
</dbReference>
<name>A0A1F5J9L7_9BACT</name>
<evidence type="ECO:0000313" key="1">
    <source>
        <dbReference type="EMBL" id="OGE25278.1"/>
    </source>
</evidence>
<reference evidence="1 2" key="1">
    <citation type="journal article" date="2016" name="Nat. Commun.">
        <title>Thousands of microbial genomes shed light on interconnected biogeochemical processes in an aquifer system.</title>
        <authorList>
            <person name="Anantharaman K."/>
            <person name="Brown C.T."/>
            <person name="Hug L.A."/>
            <person name="Sharon I."/>
            <person name="Castelle C.J."/>
            <person name="Probst A.J."/>
            <person name="Thomas B.C."/>
            <person name="Singh A."/>
            <person name="Wilkins M.J."/>
            <person name="Karaoz U."/>
            <person name="Brodie E.L."/>
            <person name="Williams K.H."/>
            <person name="Hubbard S.S."/>
            <person name="Banfield J.F."/>
        </authorList>
    </citation>
    <scope>NUCLEOTIDE SEQUENCE [LARGE SCALE GENOMIC DNA]</scope>
</reference>
<dbReference type="AlphaFoldDB" id="A0A1F5J9L7"/>
<evidence type="ECO:0000313" key="2">
    <source>
        <dbReference type="Proteomes" id="UP000177042"/>
    </source>
</evidence>
<dbReference type="EMBL" id="MFCX01000029">
    <property type="protein sequence ID" value="OGE25278.1"/>
    <property type="molecule type" value="Genomic_DNA"/>
</dbReference>
<comment type="caution">
    <text evidence="1">The sequence shown here is derived from an EMBL/GenBank/DDBJ whole genome shotgun (WGS) entry which is preliminary data.</text>
</comment>
<proteinExistence type="predicted"/>
<gene>
    <name evidence="1" type="ORF">A3C26_04000</name>
</gene>
<sequence>MDVSLLVKTILDKIGGNKLGEYYKKHVLNKDDLVAVSFPYRTRYPTGLDCSVQILNILNRTKS</sequence>
<accession>A0A1F5J9L7</accession>
<protein>
    <submittedName>
        <fullName evidence="1">Uncharacterized protein</fullName>
    </submittedName>
</protein>